<dbReference type="SMART" id="SM00980">
    <property type="entry name" value="THAP"/>
    <property type="match status" value="2"/>
</dbReference>
<dbReference type="SUPFAM" id="SSF57716">
    <property type="entry name" value="Glucocorticoid receptor-like (DNA-binding domain)"/>
    <property type="match status" value="2"/>
</dbReference>
<keyword evidence="2 5" id="KW-0863">Zinc-finger</keyword>
<feature type="domain" description="THAP-type" evidence="6">
    <location>
        <begin position="104"/>
        <end position="185"/>
    </location>
</feature>
<dbReference type="PANTHER" id="PTHR46600">
    <property type="entry name" value="THAP DOMAIN-CONTAINING"/>
    <property type="match status" value="1"/>
</dbReference>
<evidence type="ECO:0000313" key="7">
    <source>
        <dbReference type="EnsemblMetazoa" id="XP_029341244.1"/>
    </source>
</evidence>
<dbReference type="SMART" id="SM00692">
    <property type="entry name" value="DM3"/>
    <property type="match status" value="2"/>
</dbReference>
<dbReference type="Proteomes" id="UP000007819">
    <property type="component" value="Chromosome X"/>
</dbReference>
<dbReference type="PANTHER" id="PTHR46600:SF11">
    <property type="entry name" value="THAP DOMAIN-CONTAINING PROTEIN 10"/>
    <property type="match status" value="1"/>
</dbReference>
<keyword evidence="1" id="KW-0479">Metal-binding</keyword>
<dbReference type="InterPro" id="IPR006612">
    <property type="entry name" value="THAP_Znf"/>
</dbReference>
<dbReference type="GO" id="GO:0043565">
    <property type="term" value="F:sequence-specific DNA binding"/>
    <property type="evidence" value="ECO:0007669"/>
    <property type="project" value="InterPro"/>
</dbReference>
<protein>
    <recommendedName>
        <fullName evidence="6">THAP-type domain-containing protein</fullName>
    </recommendedName>
</protein>
<dbReference type="KEGG" id="api:115033205"/>
<name>A0A8R2NMI9_ACYPI</name>
<dbReference type="InterPro" id="IPR026516">
    <property type="entry name" value="THAP1/10"/>
</dbReference>
<keyword evidence="4 5" id="KW-0238">DNA-binding</keyword>
<evidence type="ECO:0000256" key="4">
    <source>
        <dbReference type="ARBA" id="ARBA00023125"/>
    </source>
</evidence>
<proteinExistence type="predicted"/>
<evidence type="ECO:0000256" key="1">
    <source>
        <dbReference type="ARBA" id="ARBA00022723"/>
    </source>
</evidence>
<keyword evidence="3" id="KW-0862">Zinc</keyword>
<dbReference type="InterPro" id="IPR038441">
    <property type="entry name" value="THAP_Znf_sf"/>
</dbReference>
<evidence type="ECO:0000259" key="6">
    <source>
        <dbReference type="PROSITE" id="PS50950"/>
    </source>
</evidence>
<dbReference type="Pfam" id="PF05485">
    <property type="entry name" value="THAP"/>
    <property type="match status" value="2"/>
</dbReference>
<evidence type="ECO:0000256" key="2">
    <source>
        <dbReference type="ARBA" id="ARBA00022771"/>
    </source>
</evidence>
<reference evidence="8" key="1">
    <citation type="submission" date="2010-06" db="EMBL/GenBank/DDBJ databases">
        <authorList>
            <person name="Jiang H."/>
            <person name="Abraham K."/>
            <person name="Ali S."/>
            <person name="Alsbrooks S.L."/>
            <person name="Anim B.N."/>
            <person name="Anosike U.S."/>
            <person name="Attaway T."/>
            <person name="Bandaranaike D.P."/>
            <person name="Battles P.K."/>
            <person name="Bell S.N."/>
            <person name="Bell A.V."/>
            <person name="Beltran B."/>
            <person name="Bickham C."/>
            <person name="Bustamante Y."/>
            <person name="Caleb T."/>
            <person name="Canada A."/>
            <person name="Cardenas V."/>
            <person name="Carter K."/>
            <person name="Chacko J."/>
            <person name="Chandrabose M.N."/>
            <person name="Chavez D."/>
            <person name="Chavez A."/>
            <person name="Chen L."/>
            <person name="Chu H.-S."/>
            <person name="Claassen K.J."/>
            <person name="Cockrell R."/>
            <person name="Collins M."/>
            <person name="Cooper J.A."/>
            <person name="Cree A."/>
            <person name="Curry S.M."/>
            <person name="Da Y."/>
            <person name="Dao M.D."/>
            <person name="Das B."/>
            <person name="Davila M.-L."/>
            <person name="Davy-Carroll L."/>
            <person name="Denson S."/>
            <person name="Dinh H."/>
            <person name="Ebong V.E."/>
            <person name="Edwards J.R."/>
            <person name="Egan A."/>
            <person name="El-Daye J."/>
            <person name="Escobedo L."/>
            <person name="Fernandez S."/>
            <person name="Fernando P.R."/>
            <person name="Flagg N."/>
            <person name="Forbes L.D."/>
            <person name="Fowler R.G."/>
            <person name="Fu Q."/>
            <person name="Gabisi R.A."/>
            <person name="Ganer J."/>
            <person name="Garbino Pronczuk A."/>
            <person name="Garcia R.M."/>
            <person name="Garner T."/>
            <person name="Garrett T.E."/>
            <person name="Gonzalez D.A."/>
            <person name="Hamid H."/>
            <person name="Hawkins E.S."/>
            <person name="Hirani K."/>
            <person name="Hogues M.E."/>
            <person name="Hollins B."/>
            <person name="Hsiao C.-H."/>
            <person name="Jabil R."/>
            <person name="James M.L."/>
            <person name="Jhangiani S.N."/>
            <person name="Johnson B."/>
            <person name="Johnson Q."/>
            <person name="Joshi V."/>
            <person name="Kalu J.B."/>
            <person name="Kam C."/>
            <person name="Kashfia A."/>
            <person name="Keebler J."/>
            <person name="Kisamo H."/>
            <person name="Kovar C.L."/>
            <person name="Lago L.A."/>
            <person name="Lai C.-Y."/>
            <person name="Laidlaw J."/>
            <person name="Lara F."/>
            <person name="Le T.-K."/>
            <person name="Lee S.L."/>
            <person name="Legall F.H."/>
            <person name="Lemon S.J."/>
            <person name="Lewis L.R."/>
            <person name="Li B."/>
            <person name="Liu Y."/>
            <person name="Liu Y.-S."/>
            <person name="Lopez J."/>
            <person name="Lozado R.J."/>
            <person name="Lu J."/>
            <person name="Madu R.C."/>
            <person name="Maheshwari M."/>
            <person name="Maheshwari R."/>
            <person name="Malloy K."/>
            <person name="Martinez E."/>
            <person name="Mathew T."/>
            <person name="Mercado I.C."/>
            <person name="Mercado C."/>
            <person name="Meyer B."/>
            <person name="Montgomery K."/>
            <person name="Morgan M.B."/>
            <person name="Munidasa M."/>
            <person name="Nazareth L.V."/>
            <person name="Nelson J."/>
            <person name="Ng B.M."/>
            <person name="Nguyen N.B."/>
            <person name="Nguyen P.Q."/>
            <person name="Nguyen T."/>
            <person name="Obregon M."/>
            <person name="Okwuonu G.O."/>
            <person name="Onwere C.G."/>
            <person name="Orozco G."/>
            <person name="Parra A."/>
            <person name="Patel S."/>
            <person name="Patil S."/>
            <person name="Perez A."/>
            <person name="Perez Y."/>
            <person name="Pham C."/>
            <person name="Primus E.L."/>
            <person name="Pu L.-L."/>
            <person name="Puazo M."/>
            <person name="Qin X."/>
            <person name="Quiroz J.B."/>
            <person name="Reese J."/>
            <person name="Richards S."/>
            <person name="Rives C.M."/>
            <person name="Robberts R."/>
            <person name="Ruiz S.J."/>
            <person name="Ruiz M.J."/>
            <person name="Santibanez J."/>
            <person name="Schneider B.W."/>
            <person name="Sisson I."/>
            <person name="Smith M."/>
            <person name="Sodergren E."/>
            <person name="Song X.-Z."/>
            <person name="Song B.B."/>
            <person name="Summersgill H."/>
            <person name="Thelus R."/>
            <person name="Thornton R.D."/>
            <person name="Trejos Z.Y."/>
            <person name="Usmani K."/>
            <person name="Vattathil S."/>
            <person name="Villasana D."/>
            <person name="Walker D.L."/>
            <person name="Wang S."/>
            <person name="Wang K."/>
            <person name="White C.S."/>
            <person name="Williams A.C."/>
            <person name="Williamson J."/>
            <person name="Wilson K."/>
            <person name="Woghiren I.O."/>
            <person name="Woodworth J.R."/>
            <person name="Worley K.C."/>
            <person name="Wright R.A."/>
            <person name="Wu W."/>
            <person name="Young L."/>
            <person name="Zhang L."/>
            <person name="Zhang J."/>
            <person name="Zhu Y."/>
            <person name="Muzny D.M."/>
            <person name="Weinstock G."/>
            <person name="Gibbs R.A."/>
        </authorList>
    </citation>
    <scope>NUCLEOTIDE SEQUENCE [LARGE SCALE GENOMIC DNA]</scope>
    <source>
        <strain evidence="8">LSR1</strain>
    </source>
</reference>
<dbReference type="Gene3D" id="6.20.210.20">
    <property type="entry name" value="THAP domain"/>
    <property type="match status" value="1"/>
</dbReference>
<accession>A0A8R2NMI9</accession>
<evidence type="ECO:0000256" key="3">
    <source>
        <dbReference type="ARBA" id="ARBA00022833"/>
    </source>
</evidence>
<dbReference type="EnsemblMetazoa" id="XM_029485384.1">
    <property type="protein sequence ID" value="XP_029341244.1"/>
    <property type="gene ID" value="LOC115033205"/>
</dbReference>
<reference evidence="7" key="2">
    <citation type="submission" date="2022-06" db="UniProtKB">
        <authorList>
            <consortium name="EnsemblMetazoa"/>
        </authorList>
    </citation>
    <scope>IDENTIFICATION</scope>
</reference>
<evidence type="ECO:0000256" key="5">
    <source>
        <dbReference type="PROSITE-ProRule" id="PRU00309"/>
    </source>
</evidence>
<sequence length="230" mass="26617">MYHGIPKDAYIRREWLKVFGIDRCYDWQRICSDHFLEENYKPGQKQLYSNAIPQPYDRNGFRSKEENIENAVVNNFKSSGQATESLTRNNEDMCNTNMRDRYLRPGLRCSIKNCSNRLSKDVSLFGYPKDLTLREKWMEKCGLKRDPAKIVISGTRVCSIHFELDCFKNSESKNRLKPDAVPSLFLDIALPMSIKEVPVLSTCENQFISPIENEAAEQSLSEKNNLKGNM</sequence>
<keyword evidence="8" id="KW-1185">Reference proteome</keyword>
<organism evidence="7 8">
    <name type="scientific">Acyrthosiphon pisum</name>
    <name type="common">Pea aphid</name>
    <dbReference type="NCBI Taxonomy" id="7029"/>
    <lineage>
        <taxon>Eukaryota</taxon>
        <taxon>Metazoa</taxon>
        <taxon>Ecdysozoa</taxon>
        <taxon>Arthropoda</taxon>
        <taxon>Hexapoda</taxon>
        <taxon>Insecta</taxon>
        <taxon>Pterygota</taxon>
        <taxon>Neoptera</taxon>
        <taxon>Paraneoptera</taxon>
        <taxon>Hemiptera</taxon>
        <taxon>Sternorrhyncha</taxon>
        <taxon>Aphidomorpha</taxon>
        <taxon>Aphidoidea</taxon>
        <taxon>Aphididae</taxon>
        <taxon>Macrosiphini</taxon>
        <taxon>Acyrthosiphon</taxon>
    </lineage>
</organism>
<dbReference type="GO" id="GO:0008270">
    <property type="term" value="F:zinc ion binding"/>
    <property type="evidence" value="ECO:0007669"/>
    <property type="project" value="UniProtKB-KW"/>
</dbReference>
<dbReference type="AlphaFoldDB" id="A0A8R2NMI9"/>
<dbReference type="GeneID" id="115033205"/>
<dbReference type="OrthoDB" id="5982876at2759"/>
<dbReference type="RefSeq" id="XP_029341244.1">
    <property type="nucleotide sequence ID" value="XM_029485384.1"/>
</dbReference>
<feature type="domain" description="THAP-type" evidence="6">
    <location>
        <begin position="1"/>
        <end position="56"/>
    </location>
</feature>
<dbReference type="PROSITE" id="PS50950">
    <property type="entry name" value="ZF_THAP"/>
    <property type="match status" value="2"/>
</dbReference>
<evidence type="ECO:0000313" key="8">
    <source>
        <dbReference type="Proteomes" id="UP000007819"/>
    </source>
</evidence>